<feature type="non-terminal residue" evidence="1">
    <location>
        <position position="1"/>
    </location>
</feature>
<proteinExistence type="predicted"/>
<sequence>SLRSNRIFLWNLRVAHHGMAPRAVEAGNTKMSLWKLCVAQDGLARRASRKFKLSWRNGYLRVAQYR</sequence>
<keyword evidence="2" id="KW-1185">Reference proteome</keyword>
<organism evidence="1 2">
    <name type="scientific">Trifolium medium</name>
    <dbReference type="NCBI Taxonomy" id="97028"/>
    <lineage>
        <taxon>Eukaryota</taxon>
        <taxon>Viridiplantae</taxon>
        <taxon>Streptophyta</taxon>
        <taxon>Embryophyta</taxon>
        <taxon>Tracheophyta</taxon>
        <taxon>Spermatophyta</taxon>
        <taxon>Magnoliopsida</taxon>
        <taxon>eudicotyledons</taxon>
        <taxon>Gunneridae</taxon>
        <taxon>Pentapetalae</taxon>
        <taxon>rosids</taxon>
        <taxon>fabids</taxon>
        <taxon>Fabales</taxon>
        <taxon>Fabaceae</taxon>
        <taxon>Papilionoideae</taxon>
        <taxon>50 kb inversion clade</taxon>
        <taxon>NPAAA clade</taxon>
        <taxon>Hologalegina</taxon>
        <taxon>IRL clade</taxon>
        <taxon>Trifolieae</taxon>
        <taxon>Trifolium</taxon>
    </lineage>
</organism>
<dbReference type="EMBL" id="LXQA010147326">
    <property type="protein sequence ID" value="MCI25455.1"/>
    <property type="molecule type" value="Genomic_DNA"/>
</dbReference>
<name>A0A392QQA2_9FABA</name>
<evidence type="ECO:0000313" key="2">
    <source>
        <dbReference type="Proteomes" id="UP000265520"/>
    </source>
</evidence>
<reference evidence="1 2" key="1">
    <citation type="journal article" date="2018" name="Front. Plant Sci.">
        <title>Red Clover (Trifolium pratense) and Zigzag Clover (T. medium) - A Picture of Genomic Similarities and Differences.</title>
        <authorList>
            <person name="Dluhosova J."/>
            <person name="Istvanek J."/>
            <person name="Nedelnik J."/>
            <person name="Repkova J."/>
        </authorList>
    </citation>
    <scope>NUCLEOTIDE SEQUENCE [LARGE SCALE GENOMIC DNA]</scope>
    <source>
        <strain evidence="2">cv. 10/8</strain>
        <tissue evidence="1">Leaf</tissue>
    </source>
</reference>
<evidence type="ECO:0000313" key="1">
    <source>
        <dbReference type="EMBL" id="MCI25455.1"/>
    </source>
</evidence>
<accession>A0A392QQA2</accession>
<dbReference type="AlphaFoldDB" id="A0A392QQA2"/>
<protein>
    <submittedName>
        <fullName evidence="1">Uncharacterized protein</fullName>
    </submittedName>
</protein>
<dbReference type="Proteomes" id="UP000265520">
    <property type="component" value="Unassembled WGS sequence"/>
</dbReference>
<comment type="caution">
    <text evidence="1">The sequence shown here is derived from an EMBL/GenBank/DDBJ whole genome shotgun (WGS) entry which is preliminary data.</text>
</comment>